<proteinExistence type="predicted"/>
<accession>A0A100VJ30</accession>
<name>A0A100VJ30_PAEAM</name>
<feature type="domain" description="HTH araC/xylS-type" evidence="4">
    <location>
        <begin position="172"/>
        <end position="269"/>
    </location>
</feature>
<dbReference type="Gene3D" id="1.10.10.60">
    <property type="entry name" value="Homeodomain-like"/>
    <property type="match status" value="2"/>
</dbReference>
<keyword evidence="3" id="KW-0804">Transcription</keyword>
<dbReference type="InterPro" id="IPR002491">
    <property type="entry name" value="ABC_transptr_periplasmic_BD"/>
</dbReference>
<dbReference type="SUPFAM" id="SSF46689">
    <property type="entry name" value="Homeodomain-like"/>
    <property type="match status" value="2"/>
</dbReference>
<evidence type="ECO:0000313" key="7">
    <source>
        <dbReference type="Proteomes" id="UP000069697"/>
    </source>
</evidence>
<gene>
    <name evidence="6" type="ORF">PAHA3_0824</name>
</gene>
<dbReference type="GO" id="GO:0043565">
    <property type="term" value="F:sequence-specific DNA binding"/>
    <property type="evidence" value="ECO:0007669"/>
    <property type="project" value="InterPro"/>
</dbReference>
<dbReference type="Pfam" id="PF01497">
    <property type="entry name" value="Peripla_BP_2"/>
    <property type="match status" value="1"/>
</dbReference>
<dbReference type="InterPro" id="IPR037923">
    <property type="entry name" value="HTH-like"/>
</dbReference>
<dbReference type="InterPro" id="IPR003313">
    <property type="entry name" value="AraC-bd"/>
</dbReference>
<dbReference type="Pfam" id="PF12833">
    <property type="entry name" value="HTH_18"/>
    <property type="match status" value="1"/>
</dbReference>
<dbReference type="SUPFAM" id="SSF51215">
    <property type="entry name" value="Regulatory protein AraC"/>
    <property type="match status" value="1"/>
</dbReference>
<dbReference type="PRINTS" id="PR00032">
    <property type="entry name" value="HTHARAC"/>
</dbReference>
<dbReference type="PANTHER" id="PTHR43280:SF28">
    <property type="entry name" value="HTH-TYPE TRANSCRIPTIONAL ACTIVATOR RHAS"/>
    <property type="match status" value="1"/>
</dbReference>
<reference evidence="7" key="2">
    <citation type="submission" date="2016-01" db="EMBL/GenBank/DDBJ databases">
        <title>Draft Genome Sequence of Paenibacillus amylolyticus Heshi-A3 that Was Isolated from Fermented Rice Bran with Aging Salted Mackerel, Which Was Named Heshiko as Traditional Fermented Seafood in Japan.</title>
        <authorList>
            <person name="Akuzawa S."/>
            <person name="Nakagawa J."/>
            <person name="Kanekatsu T."/>
            <person name="Kubota E."/>
            <person name="Ohtake R."/>
            <person name="Suzuki T."/>
            <person name="Kanesaki Y."/>
        </authorList>
    </citation>
    <scope>NUCLEOTIDE SEQUENCE [LARGE SCALE GENOMIC DNA]</scope>
    <source>
        <strain evidence="7">Heshi-A3</strain>
    </source>
</reference>
<dbReference type="Pfam" id="PF02311">
    <property type="entry name" value="AraC_binding"/>
    <property type="match status" value="1"/>
</dbReference>
<dbReference type="SMART" id="SM00342">
    <property type="entry name" value="HTH_ARAC"/>
    <property type="match status" value="1"/>
</dbReference>
<evidence type="ECO:0000313" key="6">
    <source>
        <dbReference type="EMBL" id="GAS80752.1"/>
    </source>
</evidence>
<dbReference type="EMBL" id="BCNV01000001">
    <property type="protein sequence ID" value="GAS80752.1"/>
    <property type="molecule type" value="Genomic_DNA"/>
</dbReference>
<reference evidence="6 7" key="1">
    <citation type="journal article" date="2016" name="Genome Announc.">
        <title>Draft Genome Sequence of Paenibacillus amylolyticus Heshi-A3, Isolated from Fermented Rice Bran in a Japanese Fermented Seafood Dish.</title>
        <authorList>
            <person name="Akuzawa S."/>
            <person name="Nagaoka J."/>
            <person name="Kanekatsu M."/>
            <person name="Kubota E."/>
            <person name="Ohtake R."/>
            <person name="Suzuki T."/>
            <person name="Kanesaki Y."/>
        </authorList>
    </citation>
    <scope>NUCLEOTIDE SEQUENCE [LARGE SCALE GENOMIC DNA]</scope>
    <source>
        <strain evidence="6 7">Heshi-A3</strain>
    </source>
</reference>
<dbReference type="SUPFAM" id="SSF53807">
    <property type="entry name" value="Helical backbone' metal receptor"/>
    <property type="match status" value="1"/>
</dbReference>
<dbReference type="PROSITE" id="PS50983">
    <property type="entry name" value="FE_B12_PBP"/>
    <property type="match status" value="1"/>
</dbReference>
<dbReference type="Gene3D" id="3.40.50.1980">
    <property type="entry name" value="Nitrogenase molybdenum iron protein domain"/>
    <property type="match status" value="2"/>
</dbReference>
<dbReference type="PROSITE" id="PS00041">
    <property type="entry name" value="HTH_ARAC_FAMILY_1"/>
    <property type="match status" value="1"/>
</dbReference>
<dbReference type="RefSeq" id="WP_082762711.1">
    <property type="nucleotide sequence ID" value="NZ_BCNV01000001.1"/>
</dbReference>
<organism evidence="6 7">
    <name type="scientific">Paenibacillus amylolyticus</name>
    <dbReference type="NCBI Taxonomy" id="1451"/>
    <lineage>
        <taxon>Bacteria</taxon>
        <taxon>Bacillati</taxon>
        <taxon>Bacillota</taxon>
        <taxon>Bacilli</taxon>
        <taxon>Bacillales</taxon>
        <taxon>Paenibacillaceae</taxon>
        <taxon>Paenibacillus</taxon>
    </lineage>
</organism>
<dbReference type="PANTHER" id="PTHR43280">
    <property type="entry name" value="ARAC-FAMILY TRANSCRIPTIONAL REGULATOR"/>
    <property type="match status" value="1"/>
</dbReference>
<feature type="domain" description="Fe/B12 periplasmic-binding" evidence="5">
    <location>
        <begin position="273"/>
        <end position="533"/>
    </location>
</feature>
<evidence type="ECO:0000256" key="1">
    <source>
        <dbReference type="ARBA" id="ARBA00023015"/>
    </source>
</evidence>
<dbReference type="Proteomes" id="UP000069697">
    <property type="component" value="Unassembled WGS sequence"/>
</dbReference>
<evidence type="ECO:0000259" key="5">
    <source>
        <dbReference type="PROSITE" id="PS50983"/>
    </source>
</evidence>
<evidence type="ECO:0000256" key="2">
    <source>
        <dbReference type="ARBA" id="ARBA00023125"/>
    </source>
</evidence>
<dbReference type="InterPro" id="IPR018062">
    <property type="entry name" value="HTH_AraC-typ_CS"/>
</dbReference>
<dbReference type="AlphaFoldDB" id="A0A100VJ30"/>
<dbReference type="InterPro" id="IPR009057">
    <property type="entry name" value="Homeodomain-like_sf"/>
</dbReference>
<comment type="caution">
    <text evidence="6">The sequence shown here is derived from an EMBL/GenBank/DDBJ whole genome shotgun (WGS) entry which is preliminary data.</text>
</comment>
<dbReference type="InterPro" id="IPR020449">
    <property type="entry name" value="Tscrpt_reg_AraC-type_HTH"/>
</dbReference>
<keyword evidence="2" id="KW-0238">DNA-binding</keyword>
<evidence type="ECO:0000256" key="3">
    <source>
        <dbReference type="ARBA" id="ARBA00023163"/>
    </source>
</evidence>
<sequence>MKENDWIKRLEQLYFTAVHVCHYSSNPGAVQRRIWKRFAICRVIAGKGSLSMDNVVHTVSQDEWFLLKPGMHVEFQTDMEAPVRYQIILFSCVALTRSRKAWLTEAFDFPVTGKLHIPSSTRDIQEMMDTLVNGKHAFTSLEKTRRKNLLHQLLIQLMIRAKEATPPVAGMDQALEYMTHQYMKDIRVDQMARMAGLSVNHFIRTFKRQLNMTPIEYILKQRMAKAKQLLFSSDKIKEIAEQVGYRDEHYFSRVFKKNEGVAPTLYMKHKVSRIATLYYGLDDYVITLGMTPVSALSYGQRVARHVAVPALQAHSHQGLILDSFNQNYDGLRRVQPDLIITSDRLEPNESLHHIAPTAMLEHTNHFGERLLYMADIMGRREQAVHWIEQHAELGRVLQGRVQSRWGKQSAMFIRVSSHFYRMYGLNNQTGALLYDDLGFQLPRYFPEKQWAVETKVGDLQLYDTDHIFVMVDPTEEARAQLRQLQQSSEWLALRAVQEGCVYNAGDIFFKTLGPTGRMWAMRYVAEQLGVTVR</sequence>
<protein>
    <submittedName>
        <fullName evidence="6">Transcriptional regulator</fullName>
    </submittedName>
</protein>
<dbReference type="PROSITE" id="PS01124">
    <property type="entry name" value="HTH_ARAC_FAMILY_2"/>
    <property type="match status" value="1"/>
</dbReference>
<keyword evidence="1" id="KW-0805">Transcription regulation</keyword>
<dbReference type="GO" id="GO:0003700">
    <property type="term" value="F:DNA-binding transcription factor activity"/>
    <property type="evidence" value="ECO:0007669"/>
    <property type="project" value="InterPro"/>
</dbReference>
<evidence type="ECO:0000259" key="4">
    <source>
        <dbReference type="PROSITE" id="PS01124"/>
    </source>
</evidence>
<dbReference type="InterPro" id="IPR018060">
    <property type="entry name" value="HTH_AraC"/>
</dbReference>